<dbReference type="Proteomes" id="UP001589691">
    <property type="component" value="Unassembled WGS sequence"/>
</dbReference>
<feature type="transmembrane region" description="Helical" evidence="1">
    <location>
        <begin position="84"/>
        <end position="107"/>
    </location>
</feature>
<reference evidence="2 3" key="1">
    <citation type="submission" date="2024-09" db="EMBL/GenBank/DDBJ databases">
        <authorList>
            <person name="Sun Q."/>
            <person name="Mori K."/>
        </authorList>
    </citation>
    <scope>NUCLEOTIDE SEQUENCE [LARGE SCALE GENOMIC DNA]</scope>
    <source>
        <strain evidence="2 3">TBRC 4576</strain>
    </source>
</reference>
<keyword evidence="1" id="KW-0472">Membrane</keyword>
<keyword evidence="1" id="KW-0812">Transmembrane</keyword>
<keyword evidence="1" id="KW-1133">Transmembrane helix</keyword>
<sequence length="285" mass="32309">MNDDQRASILADVYLLLFLGLFSATAVLIALTPNLALNTLYLGITLILVIMTYFFGVVAGLIANLTFIFIQALVMIYLNASHHAAIPLIMVFWLLMPLLLSATFYGMTRRLTQLQSSNAKLRADILKRGAFDEQTNLRTTVAYIQDAQVFIETNRRFQLPVTTVIIRIRYYAEIRRMMSEQQYRDLLRLTSDTITAATRDNDITYSLNQDNPTWAILLFSDQPGAQIAANRIKGQFEKRVQQSVSLNSLEILLVVGIASWDADQMKSPYDFMNAGIKETEYDVAR</sequence>
<dbReference type="Gene3D" id="3.30.70.270">
    <property type="match status" value="1"/>
</dbReference>
<evidence type="ECO:0000256" key="1">
    <source>
        <dbReference type="SAM" id="Phobius"/>
    </source>
</evidence>
<evidence type="ECO:0000313" key="2">
    <source>
        <dbReference type="EMBL" id="MFB9768363.1"/>
    </source>
</evidence>
<protein>
    <submittedName>
        <fullName evidence="2">GGDEF domain-containing protein</fullName>
    </submittedName>
</protein>
<keyword evidence="3" id="KW-1185">Reference proteome</keyword>
<feature type="transmembrane region" description="Helical" evidence="1">
    <location>
        <begin position="35"/>
        <end position="54"/>
    </location>
</feature>
<organism evidence="2 3">
    <name type="scientific">Lactiplantibacillus modestisalitolerans</name>
    <dbReference type="NCBI Taxonomy" id="1457219"/>
    <lineage>
        <taxon>Bacteria</taxon>
        <taxon>Bacillati</taxon>
        <taxon>Bacillota</taxon>
        <taxon>Bacilli</taxon>
        <taxon>Lactobacillales</taxon>
        <taxon>Lactobacillaceae</taxon>
        <taxon>Lactiplantibacillus</taxon>
    </lineage>
</organism>
<dbReference type="RefSeq" id="WP_137642810.1">
    <property type="nucleotide sequence ID" value="NZ_BJEA01000011.1"/>
</dbReference>
<name>A0ABV5WQZ2_9LACO</name>
<proteinExistence type="predicted"/>
<feature type="transmembrane region" description="Helical" evidence="1">
    <location>
        <begin position="7"/>
        <end position="29"/>
    </location>
</feature>
<evidence type="ECO:0000313" key="3">
    <source>
        <dbReference type="Proteomes" id="UP001589691"/>
    </source>
</evidence>
<dbReference type="EMBL" id="JBHLZY010000001">
    <property type="protein sequence ID" value="MFB9768363.1"/>
    <property type="molecule type" value="Genomic_DNA"/>
</dbReference>
<accession>A0ABV5WQZ2</accession>
<comment type="caution">
    <text evidence="2">The sequence shown here is derived from an EMBL/GenBank/DDBJ whole genome shotgun (WGS) entry which is preliminary data.</text>
</comment>
<gene>
    <name evidence="2" type="ORF">ACFFLI_00530</name>
</gene>
<dbReference type="InterPro" id="IPR043128">
    <property type="entry name" value="Rev_trsase/Diguanyl_cyclase"/>
</dbReference>